<gene>
    <name evidence="4" type="ORF">PT974_03490</name>
</gene>
<feature type="compositionally biased region" description="Polar residues" evidence="2">
    <location>
        <begin position="82"/>
        <end position="93"/>
    </location>
</feature>
<reference evidence="4 5" key="1">
    <citation type="submission" date="2024-01" db="EMBL/GenBank/DDBJ databases">
        <title>Complete genome of Cladobotryum mycophilum ATHUM6906.</title>
        <authorList>
            <person name="Christinaki A.C."/>
            <person name="Myridakis A.I."/>
            <person name="Kouvelis V.N."/>
        </authorList>
    </citation>
    <scope>NUCLEOTIDE SEQUENCE [LARGE SCALE GENOMIC DNA]</scope>
    <source>
        <strain evidence="4 5">ATHUM6906</strain>
    </source>
</reference>
<keyword evidence="5" id="KW-1185">Reference proteome</keyword>
<dbReference type="EMBL" id="JAVFKD010000004">
    <property type="protein sequence ID" value="KAK5995097.1"/>
    <property type="molecule type" value="Genomic_DNA"/>
</dbReference>
<evidence type="ECO:0000313" key="5">
    <source>
        <dbReference type="Proteomes" id="UP001338125"/>
    </source>
</evidence>
<feature type="region of interest" description="Disordered" evidence="2">
    <location>
        <begin position="54"/>
        <end position="93"/>
    </location>
</feature>
<dbReference type="InterPro" id="IPR056884">
    <property type="entry name" value="NPHP3-like_N"/>
</dbReference>
<dbReference type="SUPFAM" id="SSF52540">
    <property type="entry name" value="P-loop containing nucleoside triphosphate hydrolases"/>
    <property type="match status" value="1"/>
</dbReference>
<dbReference type="Gene3D" id="3.40.50.300">
    <property type="entry name" value="P-loop containing nucleotide triphosphate hydrolases"/>
    <property type="match status" value="1"/>
</dbReference>
<dbReference type="Proteomes" id="UP001338125">
    <property type="component" value="Unassembled WGS sequence"/>
</dbReference>
<proteinExistence type="predicted"/>
<sequence length="687" mass="77341">MKSLMISSDSHGGSARGPEDSVRLGTVPAHRTEGDARLWYMILGTGSEDCIRQESKSHGQIATDVSTQGLSADVPTKKEPQEQNSLTHKPSSSSVTNSLWHIAVEKASVEGREWIREFKETSQNSTDSDGLKELAQLIVKMSSEYTDSATKFEIFGQTIVPRNYIADVVTTLTTIGDVATAFAPPQATAAWSIAKTLLQIPVAMAEQLGAVIGTVELFIRTIRRCQLYEALYNQEMTDKAILSNLHEALLDWYVAAIEFLASSKALLEKGQFQQTLQVIFRPSKTSELISDLFKKEERVLSEVQACELSRNIKVSDQLKSHLNELSSPLTRVDEGVTRLLEQMDIHKKEELLNFISPVKFGNRHQMVQESRVEGTGEWLLNCQSFQDWWQIPSASTVLWLKGTVGTGKTYLTSKAIDYVKGVLQDAEHDEGFAYFYCTRSGASMADPLVVLKSIVQQLSHKAFDNDKIQIALRKRCESAKLERRDLGYKDCKDLILESFNLYSKTTIILDALDETDTTEHNLAQIIIDIMEQSTKPVKVFISSRPDRAFQDVSDSRPIIEINSECQESDIEKYLDEHVYSNTWFKNRNDESKQLIQQTFKSKSKGMFRWVHLQAQTLITLTSSSAIKDWAKDIPENLTKAYDQLLGKTKNPNDLALAEHAIKWVMGSVKAGWGDRHYTVSPSYKRCP</sequence>
<dbReference type="PANTHER" id="PTHR10039">
    <property type="entry name" value="AMELOGENIN"/>
    <property type="match status" value="1"/>
</dbReference>
<dbReference type="InterPro" id="IPR027417">
    <property type="entry name" value="P-loop_NTPase"/>
</dbReference>
<dbReference type="Pfam" id="PF24883">
    <property type="entry name" value="NPHP3_N"/>
    <property type="match status" value="1"/>
</dbReference>
<organism evidence="4 5">
    <name type="scientific">Cladobotryum mycophilum</name>
    <dbReference type="NCBI Taxonomy" id="491253"/>
    <lineage>
        <taxon>Eukaryota</taxon>
        <taxon>Fungi</taxon>
        <taxon>Dikarya</taxon>
        <taxon>Ascomycota</taxon>
        <taxon>Pezizomycotina</taxon>
        <taxon>Sordariomycetes</taxon>
        <taxon>Hypocreomycetidae</taxon>
        <taxon>Hypocreales</taxon>
        <taxon>Hypocreaceae</taxon>
        <taxon>Cladobotryum</taxon>
    </lineage>
</organism>
<comment type="caution">
    <text evidence="4">The sequence shown here is derived from an EMBL/GenBank/DDBJ whole genome shotgun (WGS) entry which is preliminary data.</text>
</comment>
<feature type="region of interest" description="Disordered" evidence="2">
    <location>
        <begin position="1"/>
        <end position="28"/>
    </location>
</feature>
<evidence type="ECO:0000259" key="3">
    <source>
        <dbReference type="Pfam" id="PF24883"/>
    </source>
</evidence>
<feature type="compositionally biased region" description="Polar residues" evidence="2">
    <location>
        <begin position="58"/>
        <end position="70"/>
    </location>
</feature>
<name>A0ABR0SSH0_9HYPO</name>
<keyword evidence="1" id="KW-0677">Repeat</keyword>
<evidence type="ECO:0000256" key="1">
    <source>
        <dbReference type="ARBA" id="ARBA00022737"/>
    </source>
</evidence>
<feature type="domain" description="Nephrocystin 3-like N-terminal" evidence="3">
    <location>
        <begin position="374"/>
        <end position="544"/>
    </location>
</feature>
<protein>
    <recommendedName>
        <fullName evidence="3">Nephrocystin 3-like N-terminal domain-containing protein</fullName>
    </recommendedName>
</protein>
<evidence type="ECO:0000313" key="4">
    <source>
        <dbReference type="EMBL" id="KAK5995097.1"/>
    </source>
</evidence>
<dbReference type="PANTHER" id="PTHR10039:SF16">
    <property type="entry name" value="GPI INOSITOL-DEACYLASE"/>
    <property type="match status" value="1"/>
</dbReference>
<feature type="compositionally biased region" description="Polar residues" evidence="2">
    <location>
        <begin position="1"/>
        <end position="11"/>
    </location>
</feature>
<accession>A0ABR0SSH0</accession>
<evidence type="ECO:0000256" key="2">
    <source>
        <dbReference type="SAM" id="MobiDB-lite"/>
    </source>
</evidence>